<dbReference type="InterPro" id="IPR003594">
    <property type="entry name" value="HATPase_dom"/>
</dbReference>
<comment type="catalytic activity">
    <reaction evidence="1">
        <text>ATP-dependent breakage, passage and rejoining of double-stranded DNA.</text>
        <dbReference type="EC" id="5.6.2.2"/>
    </reaction>
</comment>
<keyword evidence="10" id="KW-0238">DNA-binding</keyword>
<evidence type="ECO:0000256" key="7">
    <source>
        <dbReference type="ARBA" id="ARBA00022840"/>
    </source>
</evidence>
<dbReference type="KEGG" id="strr:EKD16_17500"/>
<dbReference type="CDD" id="cd16928">
    <property type="entry name" value="HATPase_GyrB-like"/>
    <property type="match status" value="1"/>
</dbReference>
<dbReference type="InterPro" id="IPR013759">
    <property type="entry name" value="Topo_IIA_B_C"/>
</dbReference>
<dbReference type="PRINTS" id="PR01159">
    <property type="entry name" value="DNAGYRASEB"/>
</dbReference>
<keyword evidence="5" id="KW-0479">Metal-binding</keyword>
<dbReference type="InterPro" id="IPR013506">
    <property type="entry name" value="Topo_IIA_bsu_dom2"/>
</dbReference>
<dbReference type="InterPro" id="IPR014721">
    <property type="entry name" value="Ribsml_uS5_D2-typ_fold_subgr"/>
</dbReference>
<reference evidence="13 14" key="1">
    <citation type="submission" date="2019-02" db="EMBL/GenBank/DDBJ databases">
        <authorList>
            <person name="Khodamoradi S."/>
            <person name="Hahnke R.L."/>
            <person name="Kaempfer P."/>
            <person name="Schumann P."/>
            <person name="Rohde M."/>
            <person name="Steinert M."/>
            <person name="Luzhetskyy A."/>
            <person name="Wink J."/>
            <person name="Ruckert C."/>
        </authorList>
    </citation>
    <scope>NUCLEOTIDE SEQUENCE [LARGE SCALE GENOMIC DNA]</scope>
    <source>
        <strain evidence="13 14">M2</strain>
    </source>
</reference>
<dbReference type="SMART" id="SM00433">
    <property type="entry name" value="TOP2c"/>
    <property type="match status" value="1"/>
</dbReference>
<dbReference type="GO" id="GO:0046872">
    <property type="term" value="F:metal ion binding"/>
    <property type="evidence" value="ECO:0007669"/>
    <property type="project" value="UniProtKB-KW"/>
</dbReference>
<keyword evidence="14" id="KW-1185">Reference proteome</keyword>
<dbReference type="PANTHER" id="PTHR45866:SF1">
    <property type="entry name" value="DNA GYRASE SUBUNIT B, MITOCHONDRIAL"/>
    <property type="match status" value="1"/>
</dbReference>
<dbReference type="GO" id="GO:0005524">
    <property type="term" value="F:ATP binding"/>
    <property type="evidence" value="ECO:0007669"/>
    <property type="project" value="UniProtKB-KW"/>
</dbReference>
<evidence type="ECO:0000256" key="6">
    <source>
        <dbReference type="ARBA" id="ARBA00022741"/>
    </source>
</evidence>
<dbReference type="Gene3D" id="3.40.50.670">
    <property type="match status" value="1"/>
</dbReference>
<dbReference type="PROSITE" id="PS50880">
    <property type="entry name" value="TOPRIM"/>
    <property type="match status" value="1"/>
</dbReference>
<dbReference type="InterPro" id="IPR001241">
    <property type="entry name" value="Topo_IIA"/>
</dbReference>
<dbReference type="SMART" id="SM00387">
    <property type="entry name" value="HATPase_c"/>
    <property type="match status" value="1"/>
</dbReference>
<keyword evidence="6" id="KW-0547">Nucleotide-binding</keyword>
<dbReference type="GO" id="GO:0006265">
    <property type="term" value="P:DNA topological change"/>
    <property type="evidence" value="ECO:0007669"/>
    <property type="project" value="InterPro"/>
</dbReference>
<dbReference type="InterPro" id="IPR002288">
    <property type="entry name" value="DNA_gyrase_B_C"/>
</dbReference>
<dbReference type="Pfam" id="PF00986">
    <property type="entry name" value="DNA_gyraseB_C"/>
    <property type="match status" value="1"/>
</dbReference>
<dbReference type="InterPro" id="IPR036890">
    <property type="entry name" value="HATPase_C_sf"/>
</dbReference>
<dbReference type="EMBL" id="CP036455">
    <property type="protein sequence ID" value="QBI55268.1"/>
    <property type="molecule type" value="Genomic_DNA"/>
</dbReference>
<evidence type="ECO:0000256" key="10">
    <source>
        <dbReference type="ARBA" id="ARBA00023125"/>
    </source>
</evidence>
<keyword evidence="7" id="KW-0067">ATP-binding</keyword>
<comment type="similarity">
    <text evidence="3">Belongs to the type II topoisomerase GyrB family.</text>
</comment>
<dbReference type="InterPro" id="IPR020568">
    <property type="entry name" value="Ribosomal_Su5_D2-typ_SF"/>
</dbReference>
<dbReference type="Gene3D" id="3.30.230.10">
    <property type="match status" value="1"/>
</dbReference>
<proteinExistence type="inferred from homology"/>
<dbReference type="PANTHER" id="PTHR45866">
    <property type="entry name" value="DNA GYRASE/TOPOISOMERASE SUBUNIT B"/>
    <property type="match status" value="1"/>
</dbReference>
<dbReference type="Gene3D" id="3.30.565.10">
    <property type="entry name" value="Histidine kinase-like ATPase, C-terminal domain"/>
    <property type="match status" value="1"/>
</dbReference>
<dbReference type="GO" id="GO:0034335">
    <property type="term" value="F:DNA negative supercoiling activity"/>
    <property type="evidence" value="ECO:0007669"/>
    <property type="project" value="UniProtKB-ARBA"/>
</dbReference>
<evidence type="ECO:0000256" key="9">
    <source>
        <dbReference type="ARBA" id="ARBA00023029"/>
    </source>
</evidence>
<dbReference type="EC" id="5.6.2.2" evidence="4"/>
<evidence type="ECO:0000313" key="14">
    <source>
        <dbReference type="Proteomes" id="UP000292235"/>
    </source>
</evidence>
<dbReference type="GO" id="GO:0003677">
    <property type="term" value="F:DNA binding"/>
    <property type="evidence" value="ECO:0007669"/>
    <property type="project" value="UniProtKB-KW"/>
</dbReference>
<dbReference type="SUPFAM" id="SSF54211">
    <property type="entry name" value="Ribosomal protein S5 domain 2-like"/>
    <property type="match status" value="1"/>
</dbReference>
<dbReference type="InterPro" id="IPR000565">
    <property type="entry name" value="Topo_IIA_B"/>
</dbReference>
<dbReference type="InterPro" id="IPR013760">
    <property type="entry name" value="Topo_IIA-like_dom_sf"/>
</dbReference>
<evidence type="ECO:0000256" key="11">
    <source>
        <dbReference type="ARBA" id="ARBA00023235"/>
    </source>
</evidence>
<dbReference type="Pfam" id="PF00204">
    <property type="entry name" value="DNA_gyraseB"/>
    <property type="match status" value="1"/>
</dbReference>
<dbReference type="InterPro" id="IPR006171">
    <property type="entry name" value="TOPRIM_dom"/>
</dbReference>
<dbReference type="NCBIfam" id="NF004189">
    <property type="entry name" value="PRK05644.1"/>
    <property type="match status" value="1"/>
</dbReference>
<evidence type="ECO:0000313" key="13">
    <source>
        <dbReference type="EMBL" id="QBI55268.1"/>
    </source>
</evidence>
<keyword evidence="9" id="KW-0799">Topoisomerase</keyword>
<dbReference type="Pfam" id="PF02518">
    <property type="entry name" value="HATPase_c"/>
    <property type="match status" value="1"/>
</dbReference>
<dbReference type="PROSITE" id="PS00177">
    <property type="entry name" value="TOPOISOMERASE_II"/>
    <property type="match status" value="1"/>
</dbReference>
<dbReference type="FunFam" id="3.30.565.10:FF:000088">
    <property type="entry name" value="DNA topoisomerase (ATP-hydrolyzing)"/>
    <property type="match status" value="1"/>
</dbReference>
<dbReference type="Pfam" id="PF01751">
    <property type="entry name" value="Toprim"/>
    <property type="match status" value="1"/>
</dbReference>
<evidence type="ECO:0000256" key="8">
    <source>
        <dbReference type="ARBA" id="ARBA00022842"/>
    </source>
</evidence>
<feature type="domain" description="Toprim" evidence="12">
    <location>
        <begin position="469"/>
        <end position="583"/>
    </location>
</feature>
<dbReference type="RefSeq" id="WP_131099300.1">
    <property type="nucleotide sequence ID" value="NZ_CP036455.1"/>
</dbReference>
<evidence type="ECO:0000256" key="1">
    <source>
        <dbReference type="ARBA" id="ARBA00000185"/>
    </source>
</evidence>
<name>A0A4P6Q3K3_9ACTN</name>
<dbReference type="PRINTS" id="PR00418">
    <property type="entry name" value="TPI2FAMILY"/>
</dbReference>
<protein>
    <recommendedName>
        <fullName evidence="4">DNA topoisomerase (ATP-hydrolyzing)</fullName>
        <ecNumber evidence="4">5.6.2.2</ecNumber>
    </recommendedName>
</protein>
<organism evidence="13 14">
    <name type="scientific">Streptomonospora litoralis</name>
    <dbReference type="NCBI Taxonomy" id="2498135"/>
    <lineage>
        <taxon>Bacteria</taxon>
        <taxon>Bacillati</taxon>
        <taxon>Actinomycetota</taxon>
        <taxon>Actinomycetes</taxon>
        <taxon>Streptosporangiales</taxon>
        <taxon>Nocardiopsidaceae</taxon>
        <taxon>Streptomonospora</taxon>
    </lineage>
</organism>
<dbReference type="SUPFAM" id="SSF56719">
    <property type="entry name" value="Type II DNA topoisomerase"/>
    <property type="match status" value="1"/>
</dbReference>
<evidence type="ECO:0000259" key="12">
    <source>
        <dbReference type="PROSITE" id="PS50880"/>
    </source>
</evidence>
<evidence type="ECO:0000256" key="5">
    <source>
        <dbReference type="ARBA" id="ARBA00022723"/>
    </source>
</evidence>
<dbReference type="SUPFAM" id="SSF55874">
    <property type="entry name" value="ATPase domain of HSP90 chaperone/DNA topoisomerase II/histidine kinase"/>
    <property type="match status" value="1"/>
</dbReference>
<dbReference type="OrthoDB" id="9802808at2"/>
<sequence>MTALTAAVDEPEDYSARHLSVLEGLEAVRKRPGMYIGSTDSRGLTHCMWEIIDNSVDEALGGFCTRIDVVLHGDGSVEVRDNGRGIPVDAEPRSGLPGVELVMTKLHAGGKFGSGSYNASGGLHGVGASVVNALSGRLDVEIDRQGRTHAMSFRRGIPGGFDGAGPDAPFTAGSGVEEVRRVAKKVTGTRIRFWPDRQIFLKDADIARESLLDRARQTAFLIPGLSIAVRDERFPEEGTYEEEFRFDGGIGEFCTYLAPDEAVNDVLRIQGSGQFTETVPVLDDQGHMTPTDVDRRLEVDIALRWGTGYETTARSFVNVIATPKGGTHMTGFERALVRVVNDQLRASKLLKDKDDPVTKEDVLEGLTAVVNVRLPEPQFEGQTKEILGTSAASRIVSQVVGKDLRAFLASTRRGEKQQARAVLDKVVNAAKARIAARQQRETQRRKNALESSALPAKLVDCRSEGLDRSELFIVEGDSALGTAKLARDSEFQALLPIRGKILNVQKSSVSDMLKNSECAAILQVIGAGSGRTFDLDAARYGRVILMADADVDGAHIRCLLLTLFYRYMRPMLEAGRVYAAVPPLHRIELTNVRKKRGAKPEDRYIYTYTDSELQRRLLELEKKQMTWKEPVQRYKGLGEMDADQLAETTMDPRHRTLRRIRVEHAEEAAKVFDLLMGNEVAPRREFISQGAQELDVSRIDT</sequence>
<dbReference type="AlphaFoldDB" id="A0A4P6Q3K3"/>
<evidence type="ECO:0000256" key="4">
    <source>
        <dbReference type="ARBA" id="ARBA00012895"/>
    </source>
</evidence>
<evidence type="ECO:0000256" key="2">
    <source>
        <dbReference type="ARBA" id="ARBA00001946"/>
    </source>
</evidence>
<dbReference type="FunFam" id="3.40.50.670:FF:000002">
    <property type="entry name" value="DNA gyrase subunit B"/>
    <property type="match status" value="1"/>
</dbReference>
<evidence type="ECO:0000256" key="3">
    <source>
        <dbReference type="ARBA" id="ARBA00010708"/>
    </source>
</evidence>
<keyword evidence="8" id="KW-0460">Magnesium</keyword>
<dbReference type="InterPro" id="IPR018522">
    <property type="entry name" value="TopoIIA_CS"/>
</dbReference>
<dbReference type="CDD" id="cd00822">
    <property type="entry name" value="TopoII_Trans_DNA_gyrase"/>
    <property type="match status" value="1"/>
</dbReference>
<dbReference type="Proteomes" id="UP000292235">
    <property type="component" value="Chromosome"/>
</dbReference>
<comment type="cofactor">
    <cofactor evidence="2">
        <name>Mg(2+)</name>
        <dbReference type="ChEBI" id="CHEBI:18420"/>
    </cofactor>
</comment>
<gene>
    <name evidence="13" type="primary">gyrB2</name>
    <name evidence="13" type="ORF">EKD16_17500</name>
</gene>
<accession>A0A4P6Q3K3</accession>
<keyword evidence="11 13" id="KW-0413">Isomerase</keyword>